<dbReference type="GO" id="GO:0043195">
    <property type="term" value="C:terminal bouton"/>
    <property type="evidence" value="ECO:0007669"/>
    <property type="project" value="TreeGrafter"/>
</dbReference>
<feature type="compositionally biased region" description="Basic and acidic residues" evidence="1">
    <location>
        <begin position="471"/>
        <end position="482"/>
    </location>
</feature>
<accession>A0AA36CU02</accession>
<evidence type="ECO:0000259" key="2">
    <source>
        <dbReference type="PROSITE" id="PS50004"/>
    </source>
</evidence>
<sequence length="522" mass="59893">MDPDSLTLVVSVKKARLLGSSDEFHSYVTVKLQNVKSTTMAVRGGQPQWEQEFIFETNRPDESMNIELWSKGVLWDKLLGVALLPLHQVHFSAQPGAGQWLQIDAAPGEAELLQSRLDQLNRLQLEVDATLPPRAPLNHSGYSEDSDYTSDVSFPIHPNAAHPNSSVHQWDSHLHPHRQPHHRQTAQHDHVKLQASYEGDEDAYNETRLDAVYDTVTGEDYLGHPYDYGTEEEEHHQHPGYAVDDGVDGQHPEPNYAPHTAGRNNHRTNRDAEGRYDSYRSEDESTYKGEGTRRGYDEHYDSSTSYAHHNDHDEDPYGHTSEVEYHREYPRNLREAYLDSPTTHTPQSDYSRSVSASGRPPSHLQYDYGAYNGYTSTGHTVDDHLPHQQNGYREEEEERYISDGGKGYTADYDTYNEGASETMHNDEGRGSATWADSEPLSYNSRPPRASTSRTYNDRYDEDEYMNEEEEDRLRAEEEAEERVTIVEEPALKEKREKKELHDLWHWAYRQVCTNLGYKSVAK</sequence>
<feature type="domain" description="C2" evidence="2">
    <location>
        <begin position="1"/>
        <end position="101"/>
    </location>
</feature>
<dbReference type="SUPFAM" id="SSF49562">
    <property type="entry name" value="C2 domain (Calcium/lipid-binding domain, CaLB)"/>
    <property type="match status" value="1"/>
</dbReference>
<feature type="compositionally biased region" description="Basic residues" evidence="1">
    <location>
        <begin position="175"/>
        <end position="185"/>
    </location>
</feature>
<dbReference type="InterPro" id="IPR000008">
    <property type="entry name" value="C2_dom"/>
</dbReference>
<dbReference type="Proteomes" id="UP001177023">
    <property type="component" value="Unassembled WGS sequence"/>
</dbReference>
<dbReference type="GO" id="GO:0019992">
    <property type="term" value="F:diacylglycerol binding"/>
    <property type="evidence" value="ECO:0007669"/>
    <property type="project" value="InterPro"/>
</dbReference>
<evidence type="ECO:0000256" key="1">
    <source>
        <dbReference type="SAM" id="MobiDB-lite"/>
    </source>
</evidence>
<dbReference type="EMBL" id="CATQJA010002637">
    <property type="protein sequence ID" value="CAJ0575315.1"/>
    <property type="molecule type" value="Genomic_DNA"/>
</dbReference>
<evidence type="ECO:0000313" key="4">
    <source>
        <dbReference type="Proteomes" id="UP001177023"/>
    </source>
</evidence>
<dbReference type="GO" id="GO:0099525">
    <property type="term" value="P:presynaptic dense core vesicle exocytosis"/>
    <property type="evidence" value="ECO:0007669"/>
    <property type="project" value="TreeGrafter"/>
</dbReference>
<dbReference type="PANTHER" id="PTHR10480:SF12">
    <property type="entry name" value="UNC-13, ISOFORM E"/>
    <property type="match status" value="1"/>
</dbReference>
<dbReference type="GO" id="GO:0005516">
    <property type="term" value="F:calmodulin binding"/>
    <property type="evidence" value="ECO:0007669"/>
    <property type="project" value="TreeGrafter"/>
</dbReference>
<dbReference type="InterPro" id="IPR035892">
    <property type="entry name" value="C2_domain_sf"/>
</dbReference>
<feature type="region of interest" description="Disordered" evidence="1">
    <location>
        <begin position="222"/>
        <end position="319"/>
    </location>
</feature>
<dbReference type="PROSITE" id="PS50004">
    <property type="entry name" value="C2"/>
    <property type="match status" value="1"/>
</dbReference>
<protein>
    <recommendedName>
        <fullName evidence="2">C2 domain-containing protein</fullName>
    </recommendedName>
</protein>
<comment type="caution">
    <text evidence="3">The sequence shown here is derived from an EMBL/GenBank/DDBJ whole genome shotgun (WGS) entry which is preliminary data.</text>
</comment>
<gene>
    <name evidence="3" type="ORF">MSPICULIGERA_LOCUS13627</name>
</gene>
<feature type="compositionally biased region" description="Basic and acidic residues" evidence="1">
    <location>
        <begin position="308"/>
        <end position="319"/>
    </location>
</feature>
<dbReference type="GO" id="GO:0042734">
    <property type="term" value="C:presynaptic membrane"/>
    <property type="evidence" value="ECO:0007669"/>
    <property type="project" value="TreeGrafter"/>
</dbReference>
<dbReference type="GO" id="GO:0035249">
    <property type="term" value="P:synaptic transmission, glutamatergic"/>
    <property type="evidence" value="ECO:0007669"/>
    <property type="project" value="TreeGrafter"/>
</dbReference>
<feature type="non-terminal residue" evidence="3">
    <location>
        <position position="522"/>
    </location>
</feature>
<dbReference type="GO" id="GO:0031594">
    <property type="term" value="C:neuromuscular junction"/>
    <property type="evidence" value="ECO:0007669"/>
    <property type="project" value="TreeGrafter"/>
</dbReference>
<feature type="compositionally biased region" description="Acidic residues" evidence="1">
    <location>
        <begin position="459"/>
        <end position="470"/>
    </location>
</feature>
<dbReference type="GO" id="GO:0016082">
    <property type="term" value="P:synaptic vesicle priming"/>
    <property type="evidence" value="ECO:0007669"/>
    <property type="project" value="TreeGrafter"/>
</dbReference>
<dbReference type="SMART" id="SM00239">
    <property type="entry name" value="C2"/>
    <property type="match status" value="1"/>
</dbReference>
<name>A0AA36CU02_9BILA</name>
<organism evidence="3 4">
    <name type="scientific">Mesorhabditis spiculigera</name>
    <dbReference type="NCBI Taxonomy" id="96644"/>
    <lineage>
        <taxon>Eukaryota</taxon>
        <taxon>Metazoa</taxon>
        <taxon>Ecdysozoa</taxon>
        <taxon>Nematoda</taxon>
        <taxon>Chromadorea</taxon>
        <taxon>Rhabditida</taxon>
        <taxon>Rhabditina</taxon>
        <taxon>Rhabditomorpha</taxon>
        <taxon>Rhabditoidea</taxon>
        <taxon>Rhabditidae</taxon>
        <taxon>Mesorhabditinae</taxon>
        <taxon>Mesorhabditis</taxon>
    </lineage>
</organism>
<feature type="compositionally biased region" description="Polar residues" evidence="1">
    <location>
        <begin position="340"/>
        <end position="356"/>
    </location>
</feature>
<dbReference type="Gene3D" id="2.60.40.150">
    <property type="entry name" value="C2 domain"/>
    <property type="match status" value="1"/>
</dbReference>
<dbReference type="PANTHER" id="PTHR10480">
    <property type="entry name" value="PROTEIN UNC-13 HOMOLOG"/>
    <property type="match status" value="1"/>
</dbReference>
<dbReference type="GO" id="GO:0016081">
    <property type="term" value="P:synaptic vesicle docking"/>
    <property type="evidence" value="ECO:0007669"/>
    <property type="project" value="TreeGrafter"/>
</dbReference>
<dbReference type="Pfam" id="PF00168">
    <property type="entry name" value="C2"/>
    <property type="match status" value="1"/>
</dbReference>
<feature type="compositionally biased region" description="Basic and acidic residues" evidence="1">
    <location>
        <begin position="268"/>
        <end position="301"/>
    </location>
</feature>
<proteinExistence type="predicted"/>
<dbReference type="InterPro" id="IPR027080">
    <property type="entry name" value="Unc-13"/>
</dbReference>
<dbReference type="AlphaFoldDB" id="A0AA36CU02"/>
<dbReference type="GO" id="GO:0030672">
    <property type="term" value="C:synaptic vesicle membrane"/>
    <property type="evidence" value="ECO:0007669"/>
    <property type="project" value="TreeGrafter"/>
</dbReference>
<evidence type="ECO:0000313" key="3">
    <source>
        <dbReference type="EMBL" id="CAJ0575315.1"/>
    </source>
</evidence>
<feature type="region of interest" description="Disordered" evidence="1">
    <location>
        <begin position="163"/>
        <end position="188"/>
    </location>
</feature>
<feature type="region of interest" description="Disordered" evidence="1">
    <location>
        <begin position="339"/>
        <end position="482"/>
    </location>
</feature>
<keyword evidence="4" id="KW-1185">Reference proteome</keyword>
<dbReference type="GO" id="GO:0017075">
    <property type="term" value="F:syntaxin-1 binding"/>
    <property type="evidence" value="ECO:0007669"/>
    <property type="project" value="TreeGrafter"/>
</dbReference>
<dbReference type="GO" id="GO:0098831">
    <property type="term" value="C:presynaptic active zone cytoplasmic component"/>
    <property type="evidence" value="ECO:0007669"/>
    <property type="project" value="TreeGrafter"/>
</dbReference>
<dbReference type="GO" id="GO:0061789">
    <property type="term" value="P:dense core granule priming"/>
    <property type="evidence" value="ECO:0007669"/>
    <property type="project" value="TreeGrafter"/>
</dbReference>
<reference evidence="3" key="1">
    <citation type="submission" date="2023-06" db="EMBL/GenBank/DDBJ databases">
        <authorList>
            <person name="Delattre M."/>
        </authorList>
    </citation>
    <scope>NUCLEOTIDE SEQUENCE</scope>
    <source>
        <strain evidence="3">AF72</strain>
    </source>
</reference>
<feature type="compositionally biased region" description="Polar residues" evidence="1">
    <location>
        <begin position="440"/>
        <end position="454"/>
    </location>
</feature>